<evidence type="ECO:0000256" key="8">
    <source>
        <dbReference type="ARBA" id="ARBA00022917"/>
    </source>
</evidence>
<keyword evidence="6 12" id="KW-0862">Zinc</keyword>
<evidence type="ECO:0000313" key="13">
    <source>
        <dbReference type="EMBL" id="AOX17693.1"/>
    </source>
</evidence>
<feature type="binding site" evidence="12">
    <location>
        <position position="591"/>
    </location>
    <ligand>
        <name>L-isoleucyl-5'-AMP</name>
        <dbReference type="ChEBI" id="CHEBI:178002"/>
    </ligand>
</feature>
<comment type="subcellular location">
    <subcellularLocation>
        <location evidence="12">Cytoplasm</location>
    </subcellularLocation>
</comment>
<keyword evidence="14" id="KW-1185">Reference proteome</keyword>
<dbReference type="PROSITE" id="PS00178">
    <property type="entry name" value="AA_TRNA_LIGASE_I"/>
    <property type="match status" value="1"/>
</dbReference>
<dbReference type="Gene3D" id="3.40.50.620">
    <property type="entry name" value="HUPs"/>
    <property type="match status" value="2"/>
</dbReference>
<keyword evidence="4 12" id="KW-0479">Metal-binding</keyword>
<dbReference type="InterPro" id="IPR001412">
    <property type="entry name" value="aa-tRNA-synth_I_CS"/>
</dbReference>
<evidence type="ECO:0000256" key="2">
    <source>
        <dbReference type="ARBA" id="ARBA00022490"/>
    </source>
</evidence>
<evidence type="ECO:0000256" key="4">
    <source>
        <dbReference type="ARBA" id="ARBA00022723"/>
    </source>
</evidence>
<feature type="short sequence motif" description="'KMSKS' region" evidence="12">
    <location>
        <begin position="632"/>
        <end position="636"/>
    </location>
</feature>
<dbReference type="Pfam" id="PF00133">
    <property type="entry name" value="tRNA-synt_1"/>
    <property type="match status" value="1"/>
</dbReference>
<dbReference type="GO" id="GO:0005524">
    <property type="term" value="F:ATP binding"/>
    <property type="evidence" value="ECO:0007669"/>
    <property type="project" value="UniProtKB-UniRule"/>
</dbReference>
<dbReference type="PANTHER" id="PTHR42765:SF1">
    <property type="entry name" value="ISOLEUCINE--TRNA LIGASE, MITOCHONDRIAL"/>
    <property type="match status" value="1"/>
</dbReference>
<dbReference type="InterPro" id="IPR009008">
    <property type="entry name" value="Val/Leu/Ile-tRNA-synth_edit"/>
</dbReference>
<evidence type="ECO:0000256" key="11">
    <source>
        <dbReference type="ARBA" id="ARBA00048359"/>
    </source>
</evidence>
<evidence type="ECO:0000256" key="9">
    <source>
        <dbReference type="ARBA" id="ARBA00023146"/>
    </source>
</evidence>
<sequence>MPDQNSSDTQDRYRETVFLPRTSFPMRGGLPTREPQTLARWKEIGLDEKIIEAGQGKPVFTLHDGPPYANGHLHIGHALNKILKDVINRAQRMNGARVRYVPGWDCHGLPIEWRVEEEYRKAGRDKDAVPILQFRAECREYARKWVEIQSEEFQRLGVQGEWQNRYATMDFDSEAAIVDEIGKFLLNGGLYRGLRPVMWSPVEKTALAEAEIEYHDVTSTTIYVAFPIENDPTPGQALQGVSAAIWTTTPWTIPANRAIAYGPEIAYVVLRADEMTPESLVPIGARLLVAEDRVEDFCQATGIVEHHVLYTLPGEALEGTICAHPLRGCGYEFDVPMLPGDFVTTDAGTGLVHMAPAHGQDDFLLTRQYGIEVPELVQDDGTYAPWVPHFAGVHVFKAADPVCAALTEAMQRWTANGDAPAGLLARGSVTHSYPHSWRSRKPIIFRATPQWFIRMDGEQHLRAKALEALQDVTFVPEMARNRLTSMIEQRPDWCISRQRAWGVPIAVFVQKSTGEVLRDPAVMQRVVDAVREHGADIWYSADPASFLGPDRDPAEYEQVFDIVDVWFESGSTHSFVLGQDGLNFPADLYLEGSDQHRGWFQSSLLESVGTRGISPFKAVVTNGFVLDEQGRKMSKSLGNVIAPVDVTEKLGADILRLWVVNSDTNEDLRIGNEILKQQGELYRRLRNTLRWLLGALDGFTPEEAVPYNELPELERYVLHRLFELGGLVNRAVQTHQWVGVYPTLHGFCTTDLSAFYFDVRKDAIYCDAPDSLRRRAARTVLDILHRALCTWLAPVLVFTAEEAWNARFGEAESVHLQPFLEPEEAWLDADLAERWADLRAVRRIVTTELEGARRSGAIGSSLEARITLPLTEKESAAFSNVDWAELAIVSQADVEILTNAPSIYLNEAEPETLPGAPEAHGGPLVHQAEGEKCLRCWRVLPEVGTHDQHPGLCLRCVAVVEAQS</sequence>
<dbReference type="InterPro" id="IPR002300">
    <property type="entry name" value="aa-tRNA-synth_Ia"/>
</dbReference>
<dbReference type="Gene3D" id="3.90.740.10">
    <property type="entry name" value="Valyl/Leucyl/Isoleucyl-tRNA synthetase, editing domain"/>
    <property type="match status" value="1"/>
</dbReference>
<dbReference type="HAMAP" id="MF_02002">
    <property type="entry name" value="Ile_tRNA_synth_type1"/>
    <property type="match status" value="1"/>
</dbReference>
<evidence type="ECO:0000256" key="1">
    <source>
        <dbReference type="ARBA" id="ARBA00006887"/>
    </source>
</evidence>
<comment type="subunit">
    <text evidence="12">Monomer.</text>
</comment>
<comment type="domain">
    <text evidence="12">IleRS has two distinct active sites: one for aminoacylation and one for editing. The misactivated valine is translocated from the active site to the editing site, which sterically excludes the correctly activated isoleucine. The single editing site contains two valyl binding pockets, one specific for each substrate (Val-AMP or Val-tRNA(Ile)).</text>
</comment>
<comment type="similarity">
    <text evidence="1 12">Belongs to the class-I aminoacyl-tRNA synthetase family. IleS type 1 subfamily.</text>
</comment>
<feature type="binding site" evidence="12">
    <location>
        <position position="953"/>
    </location>
    <ligand>
        <name>Zn(2+)</name>
        <dbReference type="ChEBI" id="CHEBI:29105"/>
    </ligand>
</feature>
<keyword evidence="8 12" id="KW-0648">Protein biosynthesis</keyword>
<dbReference type="Pfam" id="PF06827">
    <property type="entry name" value="zf-FPG_IleRS"/>
    <property type="match status" value="1"/>
</dbReference>
<dbReference type="Proteomes" id="UP000179145">
    <property type="component" value="Chromosome"/>
</dbReference>
<keyword evidence="5 12" id="KW-0547">Nucleotide-binding</keyword>
<feature type="binding site" evidence="12">
    <location>
        <position position="635"/>
    </location>
    <ligand>
        <name>ATP</name>
        <dbReference type="ChEBI" id="CHEBI:30616"/>
    </ligand>
</feature>
<dbReference type="GO" id="GO:0004822">
    <property type="term" value="F:isoleucine-tRNA ligase activity"/>
    <property type="evidence" value="ECO:0007669"/>
    <property type="project" value="UniProtKB-UniRule"/>
</dbReference>
<dbReference type="SUPFAM" id="SSF50677">
    <property type="entry name" value="ValRS/IleRS/LeuRS editing domain"/>
    <property type="match status" value="1"/>
</dbReference>
<keyword evidence="2 12" id="KW-0963">Cytoplasm</keyword>
<dbReference type="GO" id="GO:0006428">
    <property type="term" value="P:isoleucyl-tRNA aminoacylation"/>
    <property type="evidence" value="ECO:0007669"/>
    <property type="project" value="UniProtKB-UniRule"/>
</dbReference>
<evidence type="ECO:0000313" key="14">
    <source>
        <dbReference type="Proteomes" id="UP000179145"/>
    </source>
</evidence>
<feature type="binding site" evidence="12">
    <location>
        <position position="933"/>
    </location>
    <ligand>
        <name>Zn(2+)</name>
        <dbReference type="ChEBI" id="CHEBI:29105"/>
    </ligand>
</feature>
<dbReference type="SUPFAM" id="SSF52374">
    <property type="entry name" value="Nucleotidylyl transferase"/>
    <property type="match status" value="1"/>
</dbReference>
<keyword evidence="7 12" id="KW-0067">ATP-binding</keyword>
<evidence type="ECO:0000256" key="6">
    <source>
        <dbReference type="ARBA" id="ARBA00022833"/>
    </source>
</evidence>
<dbReference type="InterPro" id="IPR010663">
    <property type="entry name" value="Znf_FPG/IleRS"/>
</dbReference>
<dbReference type="GO" id="GO:0008270">
    <property type="term" value="F:zinc ion binding"/>
    <property type="evidence" value="ECO:0007669"/>
    <property type="project" value="UniProtKB-UniRule"/>
</dbReference>
<comment type="function">
    <text evidence="10 12">Catalyzes the attachment of isoleucine to tRNA(Ile). As IleRS can inadvertently accommodate and process structurally similar amino acids such as valine, to avoid such errors it has two additional distinct tRNA(Ile)-dependent editing activities. One activity is designated as 'pretransfer' editing and involves the hydrolysis of activated Val-AMP. The other activity is designated 'posttransfer' editing and involves deacylation of mischarged Val-tRNA(Ile).</text>
</comment>
<dbReference type="STRING" id="153496.A0U89_11685"/>
<dbReference type="InterPro" id="IPR033708">
    <property type="entry name" value="Anticodon_Ile_BEm"/>
</dbReference>
<keyword evidence="3 12" id="KW-0436">Ligase</keyword>
<dbReference type="eggNOG" id="COG0060">
    <property type="taxonomic scope" value="Bacteria"/>
</dbReference>
<dbReference type="InterPro" id="IPR002301">
    <property type="entry name" value="Ile-tRNA-ligase"/>
</dbReference>
<comment type="catalytic activity">
    <reaction evidence="11 12">
        <text>tRNA(Ile) + L-isoleucine + ATP = L-isoleucyl-tRNA(Ile) + AMP + diphosphate</text>
        <dbReference type="Rhea" id="RHEA:11060"/>
        <dbReference type="Rhea" id="RHEA-COMP:9666"/>
        <dbReference type="Rhea" id="RHEA-COMP:9695"/>
        <dbReference type="ChEBI" id="CHEBI:30616"/>
        <dbReference type="ChEBI" id="CHEBI:33019"/>
        <dbReference type="ChEBI" id="CHEBI:58045"/>
        <dbReference type="ChEBI" id="CHEBI:78442"/>
        <dbReference type="ChEBI" id="CHEBI:78528"/>
        <dbReference type="ChEBI" id="CHEBI:456215"/>
        <dbReference type="EC" id="6.1.1.5"/>
    </reaction>
</comment>
<evidence type="ECO:0000256" key="7">
    <source>
        <dbReference type="ARBA" id="ARBA00022840"/>
    </source>
</evidence>
<gene>
    <name evidence="12 13" type="primary">ileS</name>
    <name evidence="13" type="ORF">A0U89_11685</name>
</gene>
<reference evidence="13 14" key="1">
    <citation type="journal article" date="2016" name="Microb. Cell Fact.">
        <title>Dissection of exopolysaccharide biosynthesis in Kozakia baliensis.</title>
        <authorList>
            <person name="Brandt J.U."/>
            <person name="Jakob F."/>
            <person name="Behr J."/>
            <person name="Geissler A.J."/>
            <person name="Vogel R.F."/>
        </authorList>
    </citation>
    <scope>NUCLEOTIDE SEQUENCE [LARGE SCALE GENOMIC DNA]</scope>
    <source>
        <strain evidence="13 14">DSM 14400</strain>
    </source>
</reference>
<comment type="cofactor">
    <cofactor evidence="12">
        <name>Zn(2+)</name>
        <dbReference type="ChEBI" id="CHEBI:29105"/>
    </cofactor>
    <text evidence="12">Binds 1 zinc ion per subunit.</text>
</comment>
<dbReference type="SUPFAM" id="SSF47323">
    <property type="entry name" value="Anticodon-binding domain of a subclass of class I aminoacyl-tRNA synthetases"/>
    <property type="match status" value="1"/>
</dbReference>
<dbReference type="InterPro" id="IPR050081">
    <property type="entry name" value="Ile-tRNA_ligase"/>
</dbReference>
<feature type="short sequence motif" description="'HIGH' region" evidence="12">
    <location>
        <begin position="67"/>
        <end position="77"/>
    </location>
</feature>
<dbReference type="InterPro" id="IPR014729">
    <property type="entry name" value="Rossmann-like_a/b/a_fold"/>
</dbReference>
<dbReference type="GO" id="GO:0005829">
    <property type="term" value="C:cytosol"/>
    <property type="evidence" value="ECO:0007669"/>
    <property type="project" value="TreeGrafter"/>
</dbReference>
<dbReference type="AlphaFoldDB" id="A0A1D8UVL8"/>
<dbReference type="OrthoDB" id="9810365at2"/>
<dbReference type="InterPro" id="IPR023585">
    <property type="entry name" value="Ile-tRNA-ligase_type1"/>
</dbReference>
<evidence type="ECO:0000256" key="3">
    <source>
        <dbReference type="ARBA" id="ARBA00022598"/>
    </source>
</evidence>
<dbReference type="PANTHER" id="PTHR42765">
    <property type="entry name" value="SOLEUCYL-TRNA SYNTHETASE"/>
    <property type="match status" value="1"/>
</dbReference>
<feature type="binding site" evidence="12">
    <location>
        <position position="956"/>
    </location>
    <ligand>
        <name>Zn(2+)</name>
        <dbReference type="ChEBI" id="CHEBI:29105"/>
    </ligand>
</feature>
<dbReference type="NCBIfam" id="TIGR00392">
    <property type="entry name" value="ileS"/>
    <property type="match status" value="1"/>
</dbReference>
<dbReference type="CDD" id="cd07960">
    <property type="entry name" value="Anticodon_Ia_Ile_BEm"/>
    <property type="match status" value="1"/>
</dbReference>
<dbReference type="GO" id="GO:0002161">
    <property type="term" value="F:aminoacyl-tRNA deacylase activity"/>
    <property type="evidence" value="ECO:0007669"/>
    <property type="project" value="InterPro"/>
</dbReference>
<evidence type="ECO:0000256" key="10">
    <source>
        <dbReference type="ARBA" id="ARBA00025217"/>
    </source>
</evidence>
<dbReference type="PRINTS" id="PR00984">
    <property type="entry name" value="TRNASYNTHILE"/>
</dbReference>
<keyword evidence="9 12" id="KW-0030">Aminoacyl-tRNA synthetase</keyword>
<protein>
    <recommendedName>
        <fullName evidence="12">Isoleucine--tRNA ligase</fullName>
        <ecNumber evidence="12">6.1.1.5</ecNumber>
    </recommendedName>
    <alternativeName>
        <fullName evidence="12">Isoleucyl-tRNA synthetase</fullName>
        <shortName evidence="12">IleRS</shortName>
    </alternativeName>
</protein>
<dbReference type="RefSeq" id="WP_070403247.1">
    <property type="nucleotide sequence ID" value="NZ_BJVW01000001.1"/>
</dbReference>
<dbReference type="Gene3D" id="1.10.10.830">
    <property type="entry name" value="Ile-tRNA synthetase CP2 domain-like"/>
    <property type="match status" value="1"/>
</dbReference>
<organism evidence="13 14">
    <name type="scientific">Kozakia baliensis</name>
    <dbReference type="NCBI Taxonomy" id="153496"/>
    <lineage>
        <taxon>Bacteria</taxon>
        <taxon>Pseudomonadati</taxon>
        <taxon>Pseudomonadota</taxon>
        <taxon>Alphaproteobacteria</taxon>
        <taxon>Acetobacterales</taxon>
        <taxon>Acetobacteraceae</taxon>
        <taxon>Kozakia</taxon>
    </lineage>
</organism>
<proteinExistence type="inferred from homology"/>
<dbReference type="EC" id="6.1.1.5" evidence="12"/>
<evidence type="ECO:0000256" key="12">
    <source>
        <dbReference type="HAMAP-Rule" id="MF_02002"/>
    </source>
</evidence>
<dbReference type="Gene3D" id="1.10.730.20">
    <property type="match status" value="1"/>
</dbReference>
<dbReference type="KEGG" id="kba:A0U89_11685"/>
<feature type="binding site" evidence="12">
    <location>
        <position position="936"/>
    </location>
    <ligand>
        <name>Zn(2+)</name>
        <dbReference type="ChEBI" id="CHEBI:29105"/>
    </ligand>
</feature>
<dbReference type="Pfam" id="PF08264">
    <property type="entry name" value="Anticodon_1"/>
    <property type="match status" value="1"/>
</dbReference>
<dbReference type="EMBL" id="CP014674">
    <property type="protein sequence ID" value="AOX17693.1"/>
    <property type="molecule type" value="Genomic_DNA"/>
</dbReference>
<name>A0A1D8UVL8_9PROT</name>
<evidence type="ECO:0000256" key="5">
    <source>
        <dbReference type="ARBA" id="ARBA00022741"/>
    </source>
</evidence>
<dbReference type="GO" id="GO:0000049">
    <property type="term" value="F:tRNA binding"/>
    <property type="evidence" value="ECO:0007669"/>
    <property type="project" value="InterPro"/>
</dbReference>
<accession>A0A1D8UVL8</accession>
<dbReference type="InterPro" id="IPR009080">
    <property type="entry name" value="tRNAsynth_Ia_anticodon-bd"/>
</dbReference>
<dbReference type="InterPro" id="IPR013155">
    <property type="entry name" value="M/V/L/I-tRNA-synth_anticd-bd"/>
</dbReference>